<evidence type="ECO:0000313" key="11">
    <source>
        <dbReference type="Proteomes" id="UP000600918"/>
    </source>
</evidence>
<sequence length="222" mass="26311">MMLRTKQISGICSLTLGNFVKCERFELNIIYAQCIRWKRKPIWLPTAKSKVFRVPQRPKIPTEEYIELKRLNNNYRTAMKSLMQHFENEFKKSQVQFDEITINKIADEDFIQSNLINDEWNMQIAKIREVRLAKEKEERKETILKKLLKKEERDKQREQKIEEHVKKLKEEVPTFITAANIDKAIEEALINIVNHEYAIDLKGNIYTDSKETSVNSNNIVSP</sequence>
<dbReference type="Pfam" id="PF14943">
    <property type="entry name" value="MRP-S26"/>
    <property type="match status" value="1"/>
</dbReference>
<evidence type="ECO:0000313" key="10">
    <source>
        <dbReference type="EMBL" id="KAF7423544.1"/>
    </source>
</evidence>
<dbReference type="EMBL" id="JACSDY010000007">
    <property type="protein sequence ID" value="KAF7423544.1"/>
    <property type="molecule type" value="Genomic_DNA"/>
</dbReference>
<comment type="caution">
    <text evidence="10">The sequence shown here is derived from an EMBL/GenBank/DDBJ whole genome shotgun (WGS) entry which is preliminary data.</text>
</comment>
<evidence type="ECO:0000256" key="2">
    <source>
        <dbReference type="ARBA" id="ARBA00009672"/>
    </source>
</evidence>
<keyword evidence="5" id="KW-0496">Mitochondrion</keyword>
<dbReference type="PANTHER" id="PTHR21035">
    <property type="entry name" value="28S RIBOSOMAL PROTEIN S26, MITOCHONDRIAL"/>
    <property type="match status" value="1"/>
</dbReference>
<reference evidence="10" key="1">
    <citation type="journal article" date="2020" name="G3 (Bethesda)">
        <title>High-Quality Assemblies for Three Invasive Social Wasps from the &lt;i&gt;Vespula&lt;/i&gt; Genus.</title>
        <authorList>
            <person name="Harrop T.W.R."/>
            <person name="Guhlin J."/>
            <person name="McLaughlin G.M."/>
            <person name="Permina E."/>
            <person name="Stockwell P."/>
            <person name="Gilligan J."/>
            <person name="Le Lec M.F."/>
            <person name="Gruber M.A.M."/>
            <person name="Quinn O."/>
            <person name="Lovegrove M."/>
            <person name="Duncan E.J."/>
            <person name="Remnant E.J."/>
            <person name="Van Eeckhoven J."/>
            <person name="Graham B."/>
            <person name="Knapp R.A."/>
            <person name="Langford K.W."/>
            <person name="Kronenberg Z."/>
            <person name="Press M.O."/>
            <person name="Eacker S.M."/>
            <person name="Wilson-Rankin E.E."/>
            <person name="Purcell J."/>
            <person name="Lester P.J."/>
            <person name="Dearden P.K."/>
        </authorList>
    </citation>
    <scope>NUCLEOTIDE SEQUENCE</scope>
    <source>
        <strain evidence="10">Volc-1</strain>
    </source>
</reference>
<accession>A0A834U9F9</accession>
<gene>
    <name evidence="10" type="ORF">H0235_008827</name>
</gene>
<comment type="similarity">
    <text evidence="2">Belongs to the mitochondrion-specific ribosomal protein mS26 family.</text>
</comment>
<proteinExistence type="inferred from homology"/>
<keyword evidence="9" id="KW-0175">Coiled coil</keyword>
<name>A0A834U9F9_VESPE</name>
<protein>
    <recommendedName>
        <fullName evidence="7">Small ribosomal subunit protein mS26</fullName>
    </recommendedName>
    <alternativeName>
        <fullName evidence="8">28S ribosomal protein S26, mitochondrial</fullName>
    </alternativeName>
</protein>
<organism evidence="10 11">
    <name type="scientific">Vespula pensylvanica</name>
    <name type="common">Western yellow jacket</name>
    <name type="synonym">Wasp</name>
    <dbReference type="NCBI Taxonomy" id="30213"/>
    <lineage>
        <taxon>Eukaryota</taxon>
        <taxon>Metazoa</taxon>
        <taxon>Ecdysozoa</taxon>
        <taxon>Arthropoda</taxon>
        <taxon>Hexapoda</taxon>
        <taxon>Insecta</taxon>
        <taxon>Pterygota</taxon>
        <taxon>Neoptera</taxon>
        <taxon>Endopterygota</taxon>
        <taxon>Hymenoptera</taxon>
        <taxon>Apocrita</taxon>
        <taxon>Aculeata</taxon>
        <taxon>Vespoidea</taxon>
        <taxon>Vespidae</taxon>
        <taxon>Vespinae</taxon>
        <taxon>Vespula</taxon>
    </lineage>
</organism>
<dbReference type="GO" id="GO:0005763">
    <property type="term" value="C:mitochondrial small ribosomal subunit"/>
    <property type="evidence" value="ECO:0007669"/>
    <property type="project" value="InterPro"/>
</dbReference>
<keyword evidence="3" id="KW-0809">Transit peptide</keyword>
<dbReference type="Proteomes" id="UP000600918">
    <property type="component" value="Unassembled WGS sequence"/>
</dbReference>
<evidence type="ECO:0000256" key="3">
    <source>
        <dbReference type="ARBA" id="ARBA00022946"/>
    </source>
</evidence>
<evidence type="ECO:0000256" key="1">
    <source>
        <dbReference type="ARBA" id="ARBA00004173"/>
    </source>
</evidence>
<keyword evidence="4" id="KW-0689">Ribosomal protein</keyword>
<evidence type="ECO:0000256" key="5">
    <source>
        <dbReference type="ARBA" id="ARBA00023128"/>
    </source>
</evidence>
<comment type="subcellular location">
    <subcellularLocation>
        <location evidence="1">Mitochondrion</location>
    </subcellularLocation>
</comment>
<dbReference type="PANTHER" id="PTHR21035:SF2">
    <property type="entry name" value="SMALL RIBOSOMAL SUBUNIT PROTEIN MS26"/>
    <property type="match status" value="1"/>
</dbReference>
<evidence type="ECO:0000256" key="4">
    <source>
        <dbReference type="ARBA" id="ARBA00022980"/>
    </source>
</evidence>
<evidence type="ECO:0000256" key="7">
    <source>
        <dbReference type="ARBA" id="ARBA00035138"/>
    </source>
</evidence>
<dbReference type="InterPro" id="IPR026140">
    <property type="entry name" value="Ribosomal_mS26"/>
</dbReference>
<dbReference type="OrthoDB" id="5988811at2759"/>
<dbReference type="AlphaFoldDB" id="A0A834U9F9"/>
<evidence type="ECO:0000256" key="8">
    <source>
        <dbReference type="ARBA" id="ARBA00035344"/>
    </source>
</evidence>
<keyword evidence="6" id="KW-0687">Ribonucleoprotein</keyword>
<keyword evidence="11" id="KW-1185">Reference proteome</keyword>
<evidence type="ECO:0000256" key="6">
    <source>
        <dbReference type="ARBA" id="ARBA00023274"/>
    </source>
</evidence>
<feature type="coiled-coil region" evidence="9">
    <location>
        <begin position="133"/>
        <end position="171"/>
    </location>
</feature>
<evidence type="ECO:0000256" key="9">
    <source>
        <dbReference type="SAM" id="Coils"/>
    </source>
</evidence>